<accession>A0A4R8MKX8</accession>
<comment type="catalytic activity">
    <reaction evidence="5">
        <text>L-glutaminyl-[protein] + H2O = L-glutamyl-[protein] + NH4(+)</text>
        <dbReference type="Rhea" id="RHEA:16441"/>
        <dbReference type="Rhea" id="RHEA-COMP:10207"/>
        <dbReference type="Rhea" id="RHEA-COMP:10208"/>
        <dbReference type="ChEBI" id="CHEBI:15377"/>
        <dbReference type="ChEBI" id="CHEBI:28938"/>
        <dbReference type="ChEBI" id="CHEBI:29973"/>
        <dbReference type="ChEBI" id="CHEBI:30011"/>
        <dbReference type="EC" id="3.5.1.44"/>
    </reaction>
</comment>
<dbReference type="PROSITE" id="PS50110">
    <property type="entry name" value="RESPONSE_REGULATORY"/>
    <property type="match status" value="1"/>
</dbReference>
<evidence type="ECO:0000259" key="10">
    <source>
        <dbReference type="PROSITE" id="PS50122"/>
    </source>
</evidence>
<evidence type="ECO:0000256" key="5">
    <source>
        <dbReference type="HAMAP-Rule" id="MF_00099"/>
    </source>
</evidence>
<dbReference type="NCBIfam" id="NF001965">
    <property type="entry name" value="PRK00742.1"/>
    <property type="match status" value="1"/>
</dbReference>
<feature type="region of interest" description="Disordered" evidence="8">
    <location>
        <begin position="142"/>
        <end position="166"/>
    </location>
</feature>
<dbReference type="NCBIfam" id="NF009206">
    <property type="entry name" value="PRK12555.1"/>
    <property type="match status" value="1"/>
</dbReference>
<name>A0A4R8MKX8_9BACT</name>
<comment type="subcellular location">
    <subcellularLocation>
        <location evidence="5">Cytoplasm</location>
    </subcellularLocation>
</comment>
<comment type="PTM">
    <text evidence="5">Phosphorylated by CheA. Phosphorylation of the N-terminal regulatory domain activates the methylesterase activity.</text>
</comment>
<dbReference type="EC" id="3.5.1.44" evidence="5"/>
<dbReference type="OrthoDB" id="9793421at2"/>
<evidence type="ECO:0000256" key="7">
    <source>
        <dbReference type="PROSITE-ProRule" id="PRU00169"/>
    </source>
</evidence>
<proteinExistence type="inferred from homology"/>
<dbReference type="InterPro" id="IPR035909">
    <property type="entry name" value="CheB_C"/>
</dbReference>
<evidence type="ECO:0000313" key="12">
    <source>
        <dbReference type="Proteomes" id="UP000295066"/>
    </source>
</evidence>
<gene>
    <name evidence="5" type="primary">cheB</name>
    <name evidence="11" type="ORF">C8D99_101219</name>
</gene>
<evidence type="ECO:0000256" key="8">
    <source>
        <dbReference type="SAM" id="MobiDB-lite"/>
    </source>
</evidence>
<evidence type="ECO:0000256" key="1">
    <source>
        <dbReference type="ARBA" id="ARBA00022490"/>
    </source>
</evidence>
<dbReference type="Pfam" id="PF01339">
    <property type="entry name" value="CheB_methylest"/>
    <property type="match status" value="1"/>
</dbReference>
<evidence type="ECO:0000256" key="6">
    <source>
        <dbReference type="PROSITE-ProRule" id="PRU00050"/>
    </source>
</evidence>
<dbReference type="PIRSF" id="PIRSF000876">
    <property type="entry name" value="RR_chemtxs_CheB"/>
    <property type="match status" value="1"/>
</dbReference>
<keyword evidence="3 5" id="KW-0378">Hydrolase</keyword>
<comment type="domain">
    <text evidence="5">Contains a C-terminal catalytic domain, and an N-terminal region which modulates catalytic activity.</text>
</comment>
<reference evidence="11 12" key="1">
    <citation type="submission" date="2019-03" db="EMBL/GenBank/DDBJ databases">
        <title>Genomic Encyclopedia of Type Strains, Phase IV (KMG-IV): sequencing the most valuable type-strain genomes for metagenomic binning, comparative biology and taxonomic classification.</title>
        <authorList>
            <person name="Goeker M."/>
        </authorList>
    </citation>
    <scope>NUCLEOTIDE SEQUENCE [LARGE SCALE GENOMIC DNA]</scope>
    <source>
        <strain evidence="11 12">DSM 25964</strain>
    </source>
</reference>
<feature type="domain" description="Response regulatory" evidence="9">
    <location>
        <begin position="7"/>
        <end position="124"/>
    </location>
</feature>
<dbReference type="InterPro" id="IPR001789">
    <property type="entry name" value="Sig_transdc_resp-reg_receiver"/>
</dbReference>
<dbReference type="SUPFAM" id="SSF52738">
    <property type="entry name" value="Methylesterase CheB, C-terminal domain"/>
    <property type="match status" value="1"/>
</dbReference>
<feature type="active site" evidence="5 6">
    <location>
        <position position="180"/>
    </location>
</feature>
<dbReference type="Gene3D" id="3.40.50.180">
    <property type="entry name" value="Methylesterase CheB, C-terminal domain"/>
    <property type="match status" value="1"/>
</dbReference>
<evidence type="ECO:0000259" key="9">
    <source>
        <dbReference type="PROSITE" id="PS50110"/>
    </source>
</evidence>
<evidence type="ECO:0000256" key="3">
    <source>
        <dbReference type="ARBA" id="ARBA00022801"/>
    </source>
</evidence>
<comment type="caution">
    <text evidence="11">The sequence shown here is derived from an EMBL/GenBank/DDBJ whole genome shotgun (WGS) entry which is preliminary data.</text>
</comment>
<dbReference type="InterPro" id="IPR008248">
    <property type="entry name" value="CheB-like"/>
</dbReference>
<dbReference type="SMART" id="SM00448">
    <property type="entry name" value="REC"/>
    <property type="match status" value="1"/>
</dbReference>
<evidence type="ECO:0000313" key="11">
    <source>
        <dbReference type="EMBL" id="TDY65072.1"/>
    </source>
</evidence>
<comment type="catalytic activity">
    <reaction evidence="4 5">
        <text>[protein]-L-glutamate 5-O-methyl ester + H2O = L-glutamyl-[protein] + methanol + H(+)</text>
        <dbReference type="Rhea" id="RHEA:23236"/>
        <dbReference type="Rhea" id="RHEA-COMP:10208"/>
        <dbReference type="Rhea" id="RHEA-COMP:10311"/>
        <dbReference type="ChEBI" id="CHEBI:15377"/>
        <dbReference type="ChEBI" id="CHEBI:15378"/>
        <dbReference type="ChEBI" id="CHEBI:17790"/>
        <dbReference type="ChEBI" id="CHEBI:29973"/>
        <dbReference type="ChEBI" id="CHEBI:82795"/>
        <dbReference type="EC" id="3.1.1.61"/>
    </reaction>
</comment>
<keyword evidence="1 5" id="KW-0963">Cytoplasm</keyword>
<dbReference type="Gene3D" id="3.40.50.2300">
    <property type="match status" value="1"/>
</dbReference>
<feature type="active site" evidence="5 6">
    <location>
        <position position="207"/>
    </location>
</feature>
<dbReference type="CDD" id="cd17541">
    <property type="entry name" value="REC_CheB-like"/>
    <property type="match status" value="1"/>
</dbReference>
<dbReference type="InterPro" id="IPR000673">
    <property type="entry name" value="Sig_transdc_resp-reg_Me-estase"/>
</dbReference>
<dbReference type="GO" id="GO:0006935">
    <property type="term" value="P:chemotaxis"/>
    <property type="evidence" value="ECO:0007669"/>
    <property type="project" value="UniProtKB-UniRule"/>
</dbReference>
<feature type="active site" evidence="5 6">
    <location>
        <position position="304"/>
    </location>
</feature>
<dbReference type="Pfam" id="PF00072">
    <property type="entry name" value="Response_reg"/>
    <property type="match status" value="1"/>
</dbReference>
<keyword evidence="12" id="KW-1185">Reference proteome</keyword>
<dbReference type="AlphaFoldDB" id="A0A4R8MKX8"/>
<feature type="domain" description="CheB-type methylesterase" evidence="10">
    <location>
        <begin position="167"/>
        <end position="361"/>
    </location>
</feature>
<keyword evidence="2 5" id="KW-0145">Chemotaxis</keyword>
<dbReference type="GO" id="GO:0000156">
    <property type="term" value="F:phosphorelay response regulator activity"/>
    <property type="evidence" value="ECO:0007669"/>
    <property type="project" value="InterPro"/>
</dbReference>
<dbReference type="RefSeq" id="WP_133955455.1">
    <property type="nucleotide sequence ID" value="NZ_SORI01000001.1"/>
</dbReference>
<dbReference type="GO" id="GO:0050568">
    <property type="term" value="F:protein-glutamine glutaminase activity"/>
    <property type="evidence" value="ECO:0007669"/>
    <property type="project" value="UniProtKB-UniRule"/>
</dbReference>
<comment type="function">
    <text evidence="5">Involved in chemotaxis. Part of a chemotaxis signal transduction system that modulates chemotaxis in response to various stimuli. Catalyzes the demethylation of specific methylglutamate residues introduced into the chemoreceptors (methyl-accepting chemotaxis proteins or MCP) by CheR. Also mediates the irreversible deamidation of specific glutamine residues to glutamic acid.</text>
</comment>
<dbReference type="Proteomes" id="UP000295066">
    <property type="component" value="Unassembled WGS sequence"/>
</dbReference>
<dbReference type="EC" id="3.1.1.61" evidence="5"/>
<dbReference type="SUPFAM" id="SSF52172">
    <property type="entry name" value="CheY-like"/>
    <property type="match status" value="1"/>
</dbReference>
<dbReference type="PANTHER" id="PTHR42872:SF6">
    <property type="entry name" value="PROTEIN-GLUTAMATE METHYLESTERASE_PROTEIN-GLUTAMINE GLUTAMINASE"/>
    <property type="match status" value="1"/>
</dbReference>
<evidence type="ECO:0000256" key="4">
    <source>
        <dbReference type="ARBA" id="ARBA00048267"/>
    </source>
</evidence>
<protein>
    <recommendedName>
        <fullName evidence="5">Protein-glutamate methylesterase/protein-glutamine glutaminase</fullName>
        <ecNumber evidence="5">3.1.1.61</ecNumber>
        <ecNumber evidence="5">3.5.1.44</ecNumber>
    </recommendedName>
</protein>
<dbReference type="PANTHER" id="PTHR42872">
    <property type="entry name" value="PROTEIN-GLUTAMATE METHYLESTERASE/PROTEIN-GLUTAMINE GLUTAMINASE"/>
    <property type="match status" value="1"/>
</dbReference>
<dbReference type="HAMAP" id="MF_00099">
    <property type="entry name" value="CheB_chemtxs"/>
    <property type="match status" value="1"/>
</dbReference>
<keyword evidence="5 7" id="KW-0597">Phosphoprotein</keyword>
<sequence>MTESRIRVLVVDDSSFMRKVLSDILGGDPRIEVAGTARDGEDALRKIAELSPDVVTLDVEMPRKDGLSTLEEIMKQRPLPVIMVSSLTQEGAQITLRALSAGAVDFVAKPSGHISLNMRDVSADLVAKVIAASTARVGGRERKGIRPMVPPSVLQPAKPRLQPSFPPRAGRPEILAIAASTGGPRALQQVISQIPGNFPVPIVIVQHMPKDFTLSFAKRLDAMSELDVAEGTEGMDLRPGLAVVAPGGYHMIVRRNQAGRLSCGLSDAPPLLSVKPSANIMFLSVADELGGRAVGVILTGMGRDGADGAAALRSKGARIIAESQETCIVYGMPKSAVELGVVDELLPLYSIPEAMIRSVRE</sequence>
<feature type="modified residue" description="4-aspartylphosphate" evidence="5 7">
    <location>
        <position position="58"/>
    </location>
</feature>
<comment type="similarity">
    <text evidence="5">Belongs to the CheB family.</text>
</comment>
<dbReference type="InterPro" id="IPR011006">
    <property type="entry name" value="CheY-like_superfamily"/>
</dbReference>
<dbReference type="GO" id="GO:0008984">
    <property type="term" value="F:protein-glutamate methylesterase activity"/>
    <property type="evidence" value="ECO:0007669"/>
    <property type="project" value="UniProtKB-UniRule"/>
</dbReference>
<dbReference type="PROSITE" id="PS50122">
    <property type="entry name" value="CHEB"/>
    <property type="match status" value="1"/>
</dbReference>
<evidence type="ECO:0000256" key="2">
    <source>
        <dbReference type="ARBA" id="ARBA00022500"/>
    </source>
</evidence>
<organism evidence="11 12">
    <name type="scientific">Aminivibrio pyruvatiphilus</name>
    <dbReference type="NCBI Taxonomy" id="1005740"/>
    <lineage>
        <taxon>Bacteria</taxon>
        <taxon>Thermotogati</taxon>
        <taxon>Synergistota</taxon>
        <taxon>Synergistia</taxon>
        <taxon>Synergistales</taxon>
        <taxon>Aminobacteriaceae</taxon>
        <taxon>Aminivibrio</taxon>
    </lineage>
</organism>
<dbReference type="EMBL" id="SORI01000001">
    <property type="protein sequence ID" value="TDY65072.1"/>
    <property type="molecule type" value="Genomic_DNA"/>
</dbReference>
<dbReference type="CDD" id="cd16432">
    <property type="entry name" value="CheB_Rec"/>
    <property type="match status" value="1"/>
</dbReference>
<dbReference type="GO" id="GO:0005737">
    <property type="term" value="C:cytoplasm"/>
    <property type="evidence" value="ECO:0007669"/>
    <property type="project" value="UniProtKB-SubCell"/>
</dbReference>